<proteinExistence type="predicted"/>
<reference evidence="1 2" key="1">
    <citation type="submission" date="2020-07" db="EMBL/GenBank/DDBJ databases">
        <authorList>
            <person name="Sun Q."/>
        </authorList>
    </citation>
    <scope>NUCLEOTIDE SEQUENCE [LARGE SCALE GENOMIC DNA]</scope>
    <source>
        <strain evidence="1 2">CGMCC 1.13654</strain>
    </source>
</reference>
<gene>
    <name evidence="1" type="ORF">HZF05_12545</name>
</gene>
<sequence>MGPALAAWMGDAAARAKTRAIVSAFARGWARDTPLPALACALDRLAEPTAEEVAAHVRPLLEDAGWAEAIVARLVAEVRRDPFFEPPLVPLHSDVQAGLLLYAGRHAVIGLGVGALDRMAAKKRRRIDGSIAFPGHASLIRALRGGGATLSLWTGGWRDGAPLDRCQAAGIHRLRDGELIAVDGRTTSFLVDHARSDMLLLHATILAGTAPTACEYDRATLRLTATGAASERASRTQLLTTLLAALDRPDADAFGAASRAAEPFVRWHALREWLALDADAAARRLDEMAQADPDPELRALARTAAASIPCPA</sequence>
<dbReference type="AlphaFoldDB" id="A0A838L7B9"/>
<dbReference type="Proteomes" id="UP000570166">
    <property type="component" value="Unassembled WGS sequence"/>
</dbReference>
<comment type="caution">
    <text evidence="1">The sequence shown here is derived from an EMBL/GenBank/DDBJ whole genome shotgun (WGS) entry which is preliminary data.</text>
</comment>
<name>A0A838L7B9_9SPHN</name>
<evidence type="ECO:0000313" key="2">
    <source>
        <dbReference type="Proteomes" id="UP000570166"/>
    </source>
</evidence>
<evidence type="ECO:0000313" key="1">
    <source>
        <dbReference type="EMBL" id="MBA2934927.1"/>
    </source>
</evidence>
<dbReference type="RefSeq" id="WP_160366697.1">
    <property type="nucleotide sequence ID" value="NZ_JACEIB010000007.1"/>
</dbReference>
<keyword evidence="2" id="KW-1185">Reference proteome</keyword>
<accession>A0A838L7B9</accession>
<protein>
    <submittedName>
        <fullName evidence="1">Uncharacterized protein</fullName>
    </submittedName>
</protein>
<dbReference type="EMBL" id="JACEIB010000007">
    <property type="protein sequence ID" value="MBA2934927.1"/>
    <property type="molecule type" value="Genomic_DNA"/>
</dbReference>
<organism evidence="1 2">
    <name type="scientific">Sphingomonas chungangi</name>
    <dbReference type="NCBI Taxonomy" id="2683589"/>
    <lineage>
        <taxon>Bacteria</taxon>
        <taxon>Pseudomonadati</taxon>
        <taxon>Pseudomonadota</taxon>
        <taxon>Alphaproteobacteria</taxon>
        <taxon>Sphingomonadales</taxon>
        <taxon>Sphingomonadaceae</taxon>
        <taxon>Sphingomonas</taxon>
    </lineage>
</organism>